<dbReference type="EMBL" id="JAAGAX010000012">
    <property type="protein sequence ID" value="KAF2297485.1"/>
    <property type="molecule type" value="Genomic_DNA"/>
</dbReference>
<dbReference type="InterPro" id="IPR001117">
    <property type="entry name" value="Cu-oxidase_2nd"/>
</dbReference>
<dbReference type="GO" id="GO:0016491">
    <property type="term" value="F:oxidoreductase activity"/>
    <property type="evidence" value="ECO:0007669"/>
    <property type="project" value="TreeGrafter"/>
</dbReference>
<name>A0A6A6LAK7_HEVBR</name>
<dbReference type="Gene3D" id="2.60.40.420">
    <property type="entry name" value="Cupredoxins - blue copper proteins"/>
    <property type="match status" value="1"/>
</dbReference>
<gene>
    <name evidence="2" type="ORF">GH714_024265</name>
</gene>
<protein>
    <recommendedName>
        <fullName evidence="1">Plastocyanin-like domain-containing protein</fullName>
    </recommendedName>
</protein>
<reference evidence="2 3" key="1">
    <citation type="journal article" date="2020" name="Mol. Plant">
        <title>The Chromosome-Based Rubber Tree Genome Provides New Insights into Spurge Genome Evolution and Rubber Biosynthesis.</title>
        <authorList>
            <person name="Liu J."/>
            <person name="Shi C."/>
            <person name="Shi C.C."/>
            <person name="Li W."/>
            <person name="Zhang Q.J."/>
            <person name="Zhang Y."/>
            <person name="Li K."/>
            <person name="Lu H.F."/>
            <person name="Shi C."/>
            <person name="Zhu S.T."/>
            <person name="Xiao Z.Y."/>
            <person name="Nan H."/>
            <person name="Yue Y."/>
            <person name="Zhu X.G."/>
            <person name="Wu Y."/>
            <person name="Hong X.N."/>
            <person name="Fan G.Y."/>
            <person name="Tong Y."/>
            <person name="Zhang D."/>
            <person name="Mao C.L."/>
            <person name="Liu Y.L."/>
            <person name="Hao S.J."/>
            <person name="Liu W.Q."/>
            <person name="Lv M.Q."/>
            <person name="Zhang H.B."/>
            <person name="Liu Y."/>
            <person name="Hu-Tang G.R."/>
            <person name="Wang J.P."/>
            <person name="Wang J.H."/>
            <person name="Sun Y.H."/>
            <person name="Ni S.B."/>
            <person name="Chen W.B."/>
            <person name="Zhang X.C."/>
            <person name="Jiao Y.N."/>
            <person name="Eichler E.E."/>
            <person name="Li G.H."/>
            <person name="Liu X."/>
            <person name="Gao L.Z."/>
        </authorList>
    </citation>
    <scope>NUCLEOTIDE SEQUENCE [LARGE SCALE GENOMIC DNA]</scope>
    <source>
        <strain evidence="3">cv. GT1</strain>
        <tissue evidence="2">Leaf</tissue>
    </source>
</reference>
<dbReference type="SUPFAM" id="SSF49503">
    <property type="entry name" value="Cupredoxins"/>
    <property type="match status" value="1"/>
</dbReference>
<organism evidence="2 3">
    <name type="scientific">Hevea brasiliensis</name>
    <name type="common">Para rubber tree</name>
    <name type="synonym">Siphonia brasiliensis</name>
    <dbReference type="NCBI Taxonomy" id="3981"/>
    <lineage>
        <taxon>Eukaryota</taxon>
        <taxon>Viridiplantae</taxon>
        <taxon>Streptophyta</taxon>
        <taxon>Embryophyta</taxon>
        <taxon>Tracheophyta</taxon>
        <taxon>Spermatophyta</taxon>
        <taxon>Magnoliopsida</taxon>
        <taxon>eudicotyledons</taxon>
        <taxon>Gunneridae</taxon>
        <taxon>Pentapetalae</taxon>
        <taxon>rosids</taxon>
        <taxon>fabids</taxon>
        <taxon>Malpighiales</taxon>
        <taxon>Euphorbiaceae</taxon>
        <taxon>Crotonoideae</taxon>
        <taxon>Micrandreae</taxon>
        <taxon>Hevea</taxon>
    </lineage>
</organism>
<dbReference type="InterPro" id="IPR045087">
    <property type="entry name" value="Cu-oxidase_fam"/>
</dbReference>
<keyword evidence="3" id="KW-1185">Reference proteome</keyword>
<evidence type="ECO:0000313" key="3">
    <source>
        <dbReference type="Proteomes" id="UP000467840"/>
    </source>
</evidence>
<accession>A0A6A6LAK7</accession>
<evidence type="ECO:0000313" key="2">
    <source>
        <dbReference type="EMBL" id="KAF2297485.1"/>
    </source>
</evidence>
<dbReference type="PANTHER" id="PTHR11709:SF410">
    <property type="entry name" value="LACCASE"/>
    <property type="match status" value="1"/>
</dbReference>
<sequence length="160" mass="17601">MDILVTANKAPSYYYMASTPFFDSVVPFDNTTTTAILQYNGNYTPPSSIPFPNFPNYDDDDAAMNFTSRIRSLASEEHPVNVPVNITKHMYVTISVNVLPCGPNATCAGTDGDRMASSMNNVSFESPQIDILGAYYRHLSGVYEEDFPSDPPICSTSQET</sequence>
<dbReference type="PANTHER" id="PTHR11709">
    <property type="entry name" value="MULTI-COPPER OXIDASE"/>
    <property type="match status" value="1"/>
</dbReference>
<dbReference type="Proteomes" id="UP000467840">
    <property type="component" value="Chromosome 18"/>
</dbReference>
<evidence type="ECO:0000259" key="1">
    <source>
        <dbReference type="Pfam" id="PF00394"/>
    </source>
</evidence>
<comment type="caution">
    <text evidence="2">The sequence shown here is derived from an EMBL/GenBank/DDBJ whole genome shotgun (WGS) entry which is preliminary data.</text>
</comment>
<feature type="domain" description="Plastocyanin-like" evidence="1">
    <location>
        <begin position="1"/>
        <end position="42"/>
    </location>
</feature>
<proteinExistence type="predicted"/>
<dbReference type="InterPro" id="IPR008972">
    <property type="entry name" value="Cupredoxin"/>
</dbReference>
<dbReference type="Pfam" id="PF00394">
    <property type="entry name" value="Cu-oxidase"/>
    <property type="match status" value="1"/>
</dbReference>
<dbReference type="AlphaFoldDB" id="A0A6A6LAK7"/>